<accession>A0A1G9WGN8</accession>
<protein>
    <submittedName>
        <fullName evidence="1">BNR repeat-containing family member</fullName>
    </submittedName>
</protein>
<organism evidence="1 2">
    <name type="scientific">Kriegella aquimaris</name>
    <dbReference type="NCBI Taxonomy" id="192904"/>
    <lineage>
        <taxon>Bacteria</taxon>
        <taxon>Pseudomonadati</taxon>
        <taxon>Bacteroidota</taxon>
        <taxon>Flavobacteriia</taxon>
        <taxon>Flavobacteriales</taxon>
        <taxon>Flavobacteriaceae</taxon>
        <taxon>Kriegella</taxon>
    </lineage>
</organism>
<dbReference type="Proteomes" id="UP000199440">
    <property type="component" value="Unassembled WGS sequence"/>
</dbReference>
<dbReference type="Pfam" id="PF15892">
    <property type="entry name" value="BNR_4"/>
    <property type="match status" value="1"/>
</dbReference>
<dbReference type="OrthoDB" id="223410at2"/>
<evidence type="ECO:0000313" key="1">
    <source>
        <dbReference type="EMBL" id="SDM83346.1"/>
    </source>
</evidence>
<sequence>MINLKYILLKPQTYLLLIVFASLFVSPLKILGQEIVIDETKNTESVHQIIAIDSVWAGHPVGFCLYTHDNRQYIAYYNANRNMVVGQRNLDDDKFQLHVLPATSRKTKGGTSTVLGWDSHNSVTLGIDKEGYIHLSGNMHVNPITYFKSTKPNDISTLVQQMTLVGSNEKRCTYPHFMNTKEGELLFHYRDGGSGNGNEIYNIYSCENKDWSRMLDVPLTDGQGLMNAYQTQPTIMKDGWYHVYWVWRDTPDCSTNHDLSYMKSPDLKNWFNAFGEKIELPATLDQKQLIVDPIPVKGGIINLAAKLCLDDKNRPVFAYHKYDAEGNLQFYTARLNAHKWMYTQVTDWDYRWYFSGNGSINTEVRIKDFTKRDDGNYQIDYWHIKYGNGTILLNDDFERIGKVLKPQPFGSDLKIEGSFPGLQVQTTSDIGDDNEREVRYMLKWETLNRNFDRPRSKPWPEPSQLYLYSLKKTE</sequence>
<dbReference type="EMBL" id="FNGV01000015">
    <property type="protein sequence ID" value="SDM83346.1"/>
    <property type="molecule type" value="Genomic_DNA"/>
</dbReference>
<dbReference type="STRING" id="192904.SAMN04488514_11592"/>
<gene>
    <name evidence="1" type="ORF">SAMN04488514_11592</name>
</gene>
<dbReference type="AlphaFoldDB" id="A0A1G9WGN8"/>
<name>A0A1G9WGN8_9FLAO</name>
<reference evidence="1 2" key="1">
    <citation type="submission" date="2016-10" db="EMBL/GenBank/DDBJ databases">
        <authorList>
            <person name="de Groot N.N."/>
        </authorList>
    </citation>
    <scope>NUCLEOTIDE SEQUENCE [LARGE SCALE GENOMIC DNA]</scope>
    <source>
        <strain evidence="1 2">DSM 19886</strain>
    </source>
</reference>
<proteinExistence type="predicted"/>
<evidence type="ECO:0000313" key="2">
    <source>
        <dbReference type="Proteomes" id="UP000199440"/>
    </source>
</evidence>
<keyword evidence="2" id="KW-1185">Reference proteome</keyword>